<organism evidence="1 2">
    <name type="scientific">Campylobacter porcelli</name>
    <dbReference type="NCBI Taxonomy" id="1660073"/>
    <lineage>
        <taxon>Bacteria</taxon>
        <taxon>Pseudomonadati</taxon>
        <taxon>Campylobacterota</taxon>
        <taxon>Epsilonproteobacteria</taxon>
        <taxon>Campylobacterales</taxon>
        <taxon>Campylobacteraceae</taxon>
        <taxon>Campylobacter</taxon>
    </lineage>
</organism>
<evidence type="ECO:0000313" key="1">
    <source>
        <dbReference type="EMBL" id="ARR00360.1"/>
    </source>
</evidence>
<gene>
    <name evidence="1" type="ORF">CSUIS_0533</name>
</gene>
<protein>
    <submittedName>
        <fullName evidence="1">Uncharacterized protein</fullName>
    </submittedName>
</protein>
<proteinExistence type="predicted"/>
<sequence length="57" mass="6574">MIKKEFAVLLAEKACDEVAKMGFYPVSPLLLWAGRISEKKQRRARASRAKNYTKRFA</sequence>
<dbReference type="RefSeq" id="WP_192940207.1">
    <property type="nucleotide sequence ID" value="NZ_CP018789.1"/>
</dbReference>
<dbReference type="KEGG" id="camy:CSUIS_0533"/>
<dbReference type="EMBL" id="CP018789">
    <property type="protein sequence ID" value="ARR00360.1"/>
    <property type="molecule type" value="Genomic_DNA"/>
</dbReference>
<dbReference type="STRING" id="1660073.CSUIS_0533"/>
<dbReference type="AlphaFoldDB" id="A0A1X9SVS8"/>
<dbReference type="Proteomes" id="UP000194260">
    <property type="component" value="Chromosome"/>
</dbReference>
<name>A0A1X9SVS8_9BACT</name>
<evidence type="ECO:0000313" key="2">
    <source>
        <dbReference type="Proteomes" id="UP000194260"/>
    </source>
</evidence>
<accession>A0A1X9SVS8</accession>
<reference evidence="2" key="1">
    <citation type="journal article" date="2017" name="Genome Biol. Evol.">
        <title>Comparative Genomic Analysis Identifies a Campylobacter Clade Deficient in Selenium Metabolism.</title>
        <authorList>
            <person name="Miller W.G."/>
            <person name="Yee E."/>
            <person name="Lopes B.S."/>
            <person name="Chapman M.H."/>
            <person name="Huynh S."/>
            <person name="Bono J.L."/>
            <person name="Parker C.T."/>
            <person name="Strachan N.J.C."/>
            <person name="Forbes K.J."/>
        </authorList>
    </citation>
    <scope>NUCLEOTIDE SEQUENCE [LARGE SCALE GENOMIC DNA]</scope>
    <source>
        <strain evidence="2">RM6137</strain>
    </source>
</reference>